<evidence type="ECO:0000256" key="6">
    <source>
        <dbReference type="ARBA" id="ARBA00023285"/>
    </source>
</evidence>
<dbReference type="InterPro" id="IPR006099">
    <property type="entry name" value="MeMalonylCoA_mutase_a/b_cat"/>
</dbReference>
<comment type="subunit">
    <text evidence="3">Heterodimer of an alpha and a beta chain.</text>
</comment>
<comment type="cofactor">
    <cofactor evidence="1">
        <name>adenosylcob(III)alamin</name>
        <dbReference type="ChEBI" id="CHEBI:18408"/>
    </cofactor>
</comment>
<evidence type="ECO:0000256" key="5">
    <source>
        <dbReference type="ARBA" id="ARBA00023235"/>
    </source>
</evidence>
<evidence type="ECO:0000256" key="1">
    <source>
        <dbReference type="ARBA" id="ARBA00001922"/>
    </source>
</evidence>
<keyword evidence="10" id="KW-1185">Reference proteome</keyword>
<dbReference type="CDD" id="cd03677">
    <property type="entry name" value="MM_CoA_mutase_beta"/>
    <property type="match status" value="1"/>
</dbReference>
<keyword evidence="6" id="KW-0170">Cobalt</keyword>
<evidence type="ECO:0000313" key="10">
    <source>
        <dbReference type="Proteomes" id="UP001250214"/>
    </source>
</evidence>
<dbReference type="InterPro" id="IPR036724">
    <property type="entry name" value="Cobalamin-bd_sf"/>
</dbReference>
<feature type="region of interest" description="Disordered" evidence="7">
    <location>
        <begin position="1"/>
        <end position="23"/>
    </location>
</feature>
<evidence type="ECO:0000259" key="8">
    <source>
        <dbReference type="Pfam" id="PF01642"/>
    </source>
</evidence>
<dbReference type="PANTHER" id="PTHR48101:SF4">
    <property type="entry name" value="METHYLMALONYL-COA MUTASE, MITOCHONDRIAL"/>
    <property type="match status" value="1"/>
</dbReference>
<dbReference type="InterPro" id="IPR016176">
    <property type="entry name" value="Cbl-dep_enz_cat"/>
</dbReference>
<keyword evidence="5" id="KW-0413">Isomerase</keyword>
<evidence type="ECO:0000256" key="2">
    <source>
        <dbReference type="ARBA" id="ARBA00008465"/>
    </source>
</evidence>
<comment type="caution">
    <text evidence="9">The sequence shown here is derived from an EMBL/GenBank/DDBJ whole genome shotgun (WGS) entry which is preliminary data.</text>
</comment>
<dbReference type="EMBL" id="JAVLVT010000003">
    <property type="protein sequence ID" value="MDS1270103.1"/>
    <property type="molecule type" value="Genomic_DNA"/>
</dbReference>
<protein>
    <submittedName>
        <fullName evidence="9">Methylmalonyl-CoA mutase family protein</fullName>
    </submittedName>
</protein>
<gene>
    <name evidence="9" type="ORF">RIF23_07330</name>
</gene>
<proteinExistence type="inferred from homology"/>
<dbReference type="RefSeq" id="WP_310911643.1">
    <property type="nucleotide sequence ID" value="NZ_JAVLVT010000003.1"/>
</dbReference>
<feature type="domain" description="Methylmalonyl-CoA mutase alpha/beta chain catalytic" evidence="8">
    <location>
        <begin position="137"/>
        <end position="461"/>
    </location>
</feature>
<dbReference type="Proteomes" id="UP001250214">
    <property type="component" value="Unassembled WGS sequence"/>
</dbReference>
<name>A0ABU2H470_9ACTN</name>
<evidence type="ECO:0000256" key="3">
    <source>
        <dbReference type="ARBA" id="ARBA00011870"/>
    </source>
</evidence>
<keyword evidence="4" id="KW-0846">Cobalamin</keyword>
<evidence type="ECO:0000313" key="9">
    <source>
        <dbReference type="EMBL" id="MDS1270103.1"/>
    </source>
</evidence>
<accession>A0ABU2H470</accession>
<dbReference type="Gene3D" id="3.20.20.240">
    <property type="entry name" value="Methylmalonyl-CoA mutase"/>
    <property type="match status" value="1"/>
</dbReference>
<evidence type="ECO:0000256" key="7">
    <source>
        <dbReference type="SAM" id="MobiDB-lite"/>
    </source>
</evidence>
<dbReference type="PANTHER" id="PTHR48101">
    <property type="entry name" value="METHYLMALONYL-COA MUTASE, MITOCHONDRIAL-RELATED"/>
    <property type="match status" value="1"/>
</dbReference>
<sequence>MRAHENTVDSPSGLGFPEFPTPSRDEWRSLVTGVLRKGGLEPPADGPVEQALTSTTYDGLEIAPLYDTPGAPPGYPGLAPFTRGASPQGFTEGWDIRQWHAHPDAETARDAIRADLEGGVTSVWLAVGPGGIPATGIETALTDVDLDVAPVTLSAGAAAPEAAEALLRAYADHGLPEDAVRGNLGLDPLTVAATSGATGPGAHELADTAALAAGYARRYPQLHTIAVDARAYHDAGASEGIELGAALASGITYLRLLTHAGLDLATAARQLEFRFAASADQFLTIAKLRAARTLWHRVTEACGLAESERGMRQHAVTSRAMLTRRAPYVNIPRTTVACLAAAVGGATAITVHPFDSALGRPSTDGYRIARNVQALLLHESGMARVIDPAGGSGYVEQLTSDLADSAWQVMQRIEAAGGMPEALSSGQVTEMVHTVWEQRRDHLAHRRDPITGVSAFPELAEALLERDPAPEPTAPDAILPLRRYAADFEELRDRAENHQAATGHRPAVFLATLGPQAGHTARATEVANLLAAGGIDTIPGGELTSAAAAAEGFAASGTRIACLCGSDAAYAELATDTVAALRAAGANTVLVAGHPDGPGIPEDTDGHVHAAGAALELLRTLHTTLGVDT</sequence>
<dbReference type="SUPFAM" id="SSF51703">
    <property type="entry name" value="Cobalamin (vitamin B12)-dependent enzymes"/>
    <property type="match status" value="1"/>
</dbReference>
<organism evidence="9 10">
    <name type="scientific">Lipingzhangella rawalii</name>
    <dbReference type="NCBI Taxonomy" id="2055835"/>
    <lineage>
        <taxon>Bacteria</taxon>
        <taxon>Bacillati</taxon>
        <taxon>Actinomycetota</taxon>
        <taxon>Actinomycetes</taxon>
        <taxon>Streptosporangiales</taxon>
        <taxon>Nocardiopsidaceae</taxon>
        <taxon>Lipingzhangella</taxon>
    </lineage>
</organism>
<reference evidence="10" key="1">
    <citation type="submission" date="2023-07" db="EMBL/GenBank/DDBJ databases">
        <title>Novel species in the genus Lipingzhangella isolated from Sambhar Salt Lake.</title>
        <authorList>
            <person name="Jiya N."/>
            <person name="Kajale S."/>
            <person name="Sharma A."/>
        </authorList>
    </citation>
    <scope>NUCLEOTIDE SEQUENCE [LARGE SCALE GENOMIC DNA]</scope>
    <source>
        <strain evidence="10">LS1_29</strain>
    </source>
</reference>
<dbReference type="SUPFAM" id="SSF52242">
    <property type="entry name" value="Cobalamin (vitamin B12)-binding domain"/>
    <property type="match status" value="1"/>
</dbReference>
<dbReference type="Pfam" id="PF01642">
    <property type="entry name" value="MM_CoA_mutase"/>
    <property type="match status" value="1"/>
</dbReference>
<evidence type="ECO:0000256" key="4">
    <source>
        <dbReference type="ARBA" id="ARBA00022628"/>
    </source>
</evidence>
<dbReference type="Gene3D" id="3.40.50.280">
    <property type="entry name" value="Cobalamin-binding domain"/>
    <property type="match status" value="1"/>
</dbReference>
<comment type="similarity">
    <text evidence="2">Belongs to the methylmalonyl-CoA mutase family.</text>
</comment>